<dbReference type="RefSeq" id="WP_008860014.1">
    <property type="nucleotide sequence ID" value="NZ_JH591188.1"/>
</dbReference>
<evidence type="ECO:0000313" key="1">
    <source>
        <dbReference type="EMBL" id="EHO62560.1"/>
    </source>
</evidence>
<reference evidence="1 2" key="1">
    <citation type="submission" date="2011-11" db="EMBL/GenBank/DDBJ databases">
        <title>The Genome Sequence of Dialister succinatiphilus YIT 11850.</title>
        <authorList>
            <consortium name="The Broad Institute Genome Sequencing Platform"/>
            <person name="Earl A."/>
            <person name="Ward D."/>
            <person name="Feldgarden M."/>
            <person name="Gevers D."/>
            <person name="Morotomi M."/>
            <person name="Young S.K."/>
            <person name="Zeng Q."/>
            <person name="Gargeya S."/>
            <person name="Fitzgerald M."/>
            <person name="Haas B."/>
            <person name="Abouelleil A."/>
            <person name="Alvarado L."/>
            <person name="Arachchi H.M."/>
            <person name="Berlin A."/>
            <person name="Brown A."/>
            <person name="Chapman S.B."/>
            <person name="Dunbar C."/>
            <person name="Gearin G."/>
            <person name="Goldberg J."/>
            <person name="Griggs A."/>
            <person name="Gujja S."/>
            <person name="Heiman D."/>
            <person name="Howarth C."/>
            <person name="Lui A."/>
            <person name="MacDonald P.J.P."/>
            <person name="Montmayeur A."/>
            <person name="Murphy C."/>
            <person name="Neiman D."/>
            <person name="Pearson M."/>
            <person name="Priest M."/>
            <person name="Roberts A."/>
            <person name="Saif S."/>
            <person name="Shea T."/>
            <person name="Sisk P."/>
            <person name="Stolte C."/>
            <person name="Sykes S."/>
            <person name="Wortman J."/>
            <person name="Nusbaum C."/>
            <person name="Birren B."/>
        </authorList>
    </citation>
    <scope>NUCLEOTIDE SEQUENCE [LARGE SCALE GENOMIC DNA]</scope>
    <source>
        <strain evidence="1 2">YIT 11850</strain>
    </source>
</reference>
<dbReference type="EMBL" id="ADLT01000050">
    <property type="protein sequence ID" value="EHO62560.1"/>
    <property type="molecule type" value="Genomic_DNA"/>
</dbReference>
<dbReference type="Proteomes" id="UP000003277">
    <property type="component" value="Unassembled WGS sequence"/>
</dbReference>
<dbReference type="AlphaFoldDB" id="H1D1N2"/>
<organism evidence="1 2">
    <name type="scientific">Dialister succinatiphilus YIT 11850</name>
    <dbReference type="NCBI Taxonomy" id="742743"/>
    <lineage>
        <taxon>Bacteria</taxon>
        <taxon>Bacillati</taxon>
        <taxon>Bacillota</taxon>
        <taxon>Negativicutes</taxon>
        <taxon>Veillonellales</taxon>
        <taxon>Veillonellaceae</taxon>
        <taxon>Dialister</taxon>
    </lineage>
</organism>
<protein>
    <submittedName>
        <fullName evidence="1">Uncharacterized protein</fullName>
    </submittedName>
</protein>
<comment type="caution">
    <text evidence="1">The sequence shown here is derived from an EMBL/GenBank/DDBJ whole genome shotgun (WGS) entry which is preliminary data.</text>
</comment>
<keyword evidence="2" id="KW-1185">Reference proteome</keyword>
<gene>
    <name evidence="1" type="ORF">HMPREF9453_01520</name>
</gene>
<evidence type="ECO:0000313" key="2">
    <source>
        <dbReference type="Proteomes" id="UP000003277"/>
    </source>
</evidence>
<dbReference type="HOGENOM" id="CLU_1737635_0_0_9"/>
<proteinExistence type="predicted"/>
<name>H1D1N2_9FIRM</name>
<dbReference type="GeneID" id="98910787"/>
<dbReference type="PATRIC" id="fig|742743.3.peg.1561"/>
<dbReference type="OrthoDB" id="9915618at2"/>
<accession>H1D1N2</accession>
<sequence length="150" mass="17655">MDTKGKGLLYEMKNGYPITMSEEEYKAKEKEIRSIASDLYVNMDVLDLVEKDYKLKLLVLSMASYFGFDRATGEDLLQAAHLTCPAELNPMKYFFMKAGWTPYYLEYTFKEDLGTHFHEVMDTFYTDVEFYMDMSEHLQYVRLPNALRVI</sequence>